<proteinExistence type="predicted"/>
<dbReference type="Proteomes" id="UP000692954">
    <property type="component" value="Unassembled WGS sequence"/>
</dbReference>
<evidence type="ECO:0008006" key="5">
    <source>
        <dbReference type="Google" id="ProtNLM"/>
    </source>
</evidence>
<evidence type="ECO:0000256" key="2">
    <source>
        <dbReference type="SAM" id="Phobius"/>
    </source>
</evidence>
<feature type="transmembrane region" description="Helical" evidence="2">
    <location>
        <begin position="69"/>
        <end position="92"/>
    </location>
</feature>
<keyword evidence="2" id="KW-1133">Transmembrane helix</keyword>
<feature type="transmembrane region" description="Helical" evidence="2">
    <location>
        <begin position="1250"/>
        <end position="1271"/>
    </location>
</feature>
<protein>
    <recommendedName>
        <fullName evidence="5">Transmembrane protein</fullName>
    </recommendedName>
</protein>
<dbReference type="PANTHER" id="PTHR31600:SF2">
    <property type="entry name" value="GAMETE ENRICHED GENE 10 PROTEIN-RELATED"/>
    <property type="match status" value="1"/>
</dbReference>
<evidence type="ECO:0000256" key="1">
    <source>
        <dbReference type="SAM" id="MobiDB-lite"/>
    </source>
</evidence>
<keyword evidence="4" id="KW-1185">Reference proteome</keyword>
<sequence>MQWIRDYMNLIIQTNLSPSLNSTKFITFQILIYYLQLTHFITEQYDENVFRFIKNISEICVLTPLFQDIYAINALTGILLILFNLIPYLIILHRKFTNEYQKVAIISKSLSQSATKLVNCYFLYFTWFLYLPQMHYIGWNFLSQSDLFLIVLSVIILSTSTGSLLISNIYFINFEFNEQSLRKHFTYYNCFAQLLIIPMAILNQSTNSMYQLIGRIIHGIILFVLIYEAYFELPFGFSKYSTIYNRLLVMHIIMYIFTSNLYSNPDQAYNLLTVMLIMQPVSQLLFQTLIQHKRLKTYHNTLNQYYELLIIEDFFDLIQAAQKSKKRIIELIQKFSLHLNRCQSLKCQCKKIGAGGVLKQEDAVILTSCLFRIGFEKHRNDSKNLEIYSLKFLTFINKYRNNAPKSYQELKILFQKKREYSFYFIQISLLLQFILQAQMQKDEDYNINKDTRVSNVKLQVSKSERSIVQTLYQMEQIKQNLLPLLMQLSQFKVQFWKHYLAGKFSNFSEIEIEVRKLQILKNQILNQIKIYKPIFYTHGRTFNVQFLKYSALIDLLLFNNVRKYFELERERREILQLEKSMNSFEITNINFFKGEAISVKVCIASGPNIGKVLNEVISPLIPKFFGFHRFDNPLEAFLDFTKGNINTLMPSWLEPVHDEIMQNYIRRGGTARIGKYFQTFAKTYDKTLIRCQVYLAHNFSQNLTDDFTMIGCLKSLEEEQPKIIHGKDPKKLKDVAFKGAQHILFDVNGTILGITQGLYLMIDRLQRNKKTSNVEHFKNNSHEKSKSENSSIVSESFDVYESQWSNQILKIDEFYQKVLIWMLLPFVSREIESTGIEYLMDGETPPKNRYPNLVDLENSNSIVSNKETYLFIPEDFNLFVSQYEKVLQKIIDDVRVQSNNFSSGSLYKGFKSDYQESESLSAQQNVTIYNEKLCSFFFDQHLKSHQTLQFGTTRQSEMQKTSVKPSSQSQVSLKSEEDSEQLKTRAEKIYYDKYTKYIEKITLQDFNPVPVFYSVNYEEYRYKKNDIEQKQQFFVVELAVNEQQLLTTMGYKRQVRETIKQACLNFQSKKLLIEQQIQTVDSNSIQSNISEQISNHEGEMLHYMFPSHPSHYYEDLYFQSPKIDQVSNQHNLNDNKQLFTSRSYENDNQIKQSLNTQESLMKASLRLKFPEKNLALKTINKFLDKKKQQDFFNETDSKLAIDSRASQQLIQEEHQVKYSENLKIFDQNYKSIHLKMKDFKNPTSFKIQKYLLYFVLFLIIGYIILLTIAVLQQYNFNQCFDLIELMLSTQQSYSQITHGLYRLELANLFSIDNNMKEFYSIQIDQNLQNLINLQNEQLIDINQVNFSVNQFYDIEYQLIVNPTLSETIQRSLAQFYKIKNNTLNNSQVILISIANLKEIGQLPQLAYNNCYDEKVQNEEQVQSLLTIYMLIIFFLVMLLQFLQVPLISKLKNDHRRLYKLVIKLQVYEVQDEIETYEHILSIFKKSLYEWMLIDFVQETRMFENSIDNIQYQTQQLTEQSQNVLLNTNNKKNKYKLLEKLKKQHINQFKYIIILMIGLIVILAYFLIIFFVIFILSQQLFENANFLFNFKLIQSSFINIIHNIDLVCYNTYDQFRFENLMSQEEFNNHSQSLKSDQQDQYIEFNNNFASIVSDEQLKYNLQQINENNICLDQIGIACNETSAYKLNPSIFQYYQHGIKYLITQIDKLIESQPQFFYFNNNNNSLKQVQDFFQNNDHIIYIDYGSEILTSAYAKLVEVAHLKFDQALTTYKQTLMIFILSVGMLGLLIILMLGRLLLNMQQDSINTCQSSLLLISPKRYLNQNIAQITQKKR</sequence>
<reference evidence="3" key="1">
    <citation type="submission" date="2021-01" db="EMBL/GenBank/DDBJ databases">
        <authorList>
            <consortium name="Genoscope - CEA"/>
            <person name="William W."/>
        </authorList>
    </citation>
    <scope>NUCLEOTIDE SEQUENCE</scope>
</reference>
<feature type="transmembrane region" description="Helical" evidence="2">
    <location>
        <begin position="150"/>
        <end position="173"/>
    </location>
</feature>
<keyword evidence="2" id="KW-0812">Transmembrane</keyword>
<feature type="transmembrane region" description="Helical" evidence="2">
    <location>
        <begin position="1425"/>
        <end position="1447"/>
    </location>
</feature>
<dbReference type="InterPro" id="IPR052994">
    <property type="entry name" value="Tiny_macrocysts_regulators"/>
</dbReference>
<accession>A0A8S1PA23</accession>
<keyword evidence="2" id="KW-0472">Membrane</keyword>
<dbReference type="OrthoDB" id="300479at2759"/>
<feature type="transmembrane region" description="Helical" evidence="2">
    <location>
        <begin position="113"/>
        <end position="130"/>
    </location>
</feature>
<gene>
    <name evidence="3" type="ORF">PSON_ATCC_30995.1.T0730061</name>
</gene>
<evidence type="ECO:0000313" key="3">
    <source>
        <dbReference type="EMBL" id="CAD8100087.1"/>
    </source>
</evidence>
<feature type="transmembrane region" description="Helical" evidence="2">
    <location>
        <begin position="185"/>
        <end position="203"/>
    </location>
</feature>
<dbReference type="PANTHER" id="PTHR31600">
    <property type="entry name" value="TINY MACROCYSTS PROTEIN B-RELATED"/>
    <property type="match status" value="1"/>
</dbReference>
<organism evidence="3 4">
    <name type="scientific">Paramecium sonneborni</name>
    <dbReference type="NCBI Taxonomy" id="65129"/>
    <lineage>
        <taxon>Eukaryota</taxon>
        <taxon>Sar</taxon>
        <taxon>Alveolata</taxon>
        <taxon>Ciliophora</taxon>
        <taxon>Intramacronucleata</taxon>
        <taxon>Oligohymenophorea</taxon>
        <taxon>Peniculida</taxon>
        <taxon>Parameciidae</taxon>
        <taxon>Paramecium</taxon>
    </lineage>
</organism>
<feature type="region of interest" description="Disordered" evidence="1">
    <location>
        <begin position="954"/>
        <end position="978"/>
    </location>
</feature>
<feature type="compositionally biased region" description="Polar residues" evidence="1">
    <location>
        <begin position="954"/>
        <end position="973"/>
    </location>
</feature>
<feature type="transmembrane region" description="Helical" evidence="2">
    <location>
        <begin position="209"/>
        <end position="231"/>
    </location>
</feature>
<name>A0A8S1PA23_9CILI</name>
<feature type="transmembrane region" description="Helical" evidence="2">
    <location>
        <begin position="743"/>
        <end position="762"/>
    </location>
</feature>
<dbReference type="EMBL" id="CAJJDN010000073">
    <property type="protein sequence ID" value="CAD8100087.1"/>
    <property type="molecule type" value="Genomic_DNA"/>
</dbReference>
<comment type="caution">
    <text evidence="3">The sequence shown here is derived from an EMBL/GenBank/DDBJ whole genome shotgun (WGS) entry which is preliminary data.</text>
</comment>
<feature type="transmembrane region" description="Helical" evidence="2">
    <location>
        <begin position="243"/>
        <end position="262"/>
    </location>
</feature>
<feature type="transmembrane region" description="Helical" evidence="2">
    <location>
        <begin position="1550"/>
        <end position="1575"/>
    </location>
</feature>
<evidence type="ECO:0000313" key="4">
    <source>
        <dbReference type="Proteomes" id="UP000692954"/>
    </source>
</evidence>
<feature type="transmembrane region" description="Helical" evidence="2">
    <location>
        <begin position="1773"/>
        <end position="1796"/>
    </location>
</feature>